<dbReference type="PANTHER" id="PTHR30619:SF1">
    <property type="entry name" value="RECOMBINATION PROTEIN 2"/>
    <property type="match status" value="1"/>
</dbReference>
<feature type="transmembrane region" description="Helical" evidence="6">
    <location>
        <begin position="411"/>
        <end position="434"/>
    </location>
</feature>
<evidence type="ECO:0000259" key="9">
    <source>
        <dbReference type="Pfam" id="PF13567"/>
    </source>
</evidence>
<proteinExistence type="predicted"/>
<dbReference type="InterPro" id="IPR036866">
    <property type="entry name" value="RibonucZ/Hydroxyglut_hydro"/>
</dbReference>
<dbReference type="InterPro" id="IPR052159">
    <property type="entry name" value="Competence_DNA_uptake"/>
</dbReference>
<evidence type="ECO:0000259" key="8">
    <source>
        <dbReference type="Pfam" id="PF03772"/>
    </source>
</evidence>
<dbReference type="GO" id="GO:0005886">
    <property type="term" value="C:plasma membrane"/>
    <property type="evidence" value="ECO:0007669"/>
    <property type="project" value="UniProtKB-SubCell"/>
</dbReference>
<feature type="transmembrane region" description="Helical" evidence="6">
    <location>
        <begin position="240"/>
        <end position="262"/>
    </location>
</feature>
<evidence type="ECO:0000256" key="1">
    <source>
        <dbReference type="ARBA" id="ARBA00004651"/>
    </source>
</evidence>
<dbReference type="InterPro" id="IPR025405">
    <property type="entry name" value="DUF4131"/>
</dbReference>
<dbReference type="AlphaFoldDB" id="A0A6G9IC62"/>
<evidence type="ECO:0000313" key="11">
    <source>
        <dbReference type="Proteomes" id="UP000501168"/>
    </source>
</evidence>
<keyword evidence="11" id="KW-1185">Reference proteome</keyword>
<keyword evidence="5 6" id="KW-0472">Membrane</keyword>
<accession>A0A6G9IC62</accession>
<feature type="transmembrane region" description="Helical" evidence="6">
    <location>
        <begin position="7"/>
        <end position="23"/>
    </location>
</feature>
<feature type="transmembrane region" description="Helical" evidence="6">
    <location>
        <begin position="441"/>
        <end position="459"/>
    </location>
</feature>
<sequence length="770" mass="88719">MPVYISLLGFNLSCVILLFITRLPTTLELTILSVLTLVISLCICCITNCKKLLRTMLCFIVMGLVGILWSTLSAKQYMANILPYIDKQLMVQGIVTTANIDVQDATSKENRFVLFNIDSIDNQELSASVPIVLQWSEQFPAIFAGQKWQLLVQTRASHSRLNEGSFDSQRWSVANRTVLQGRVKSYQLLELEYSLRQTIISSALDSIGQSSRADILIALAFGERERLTEEHKQILMQTGIMHLMAISGMHIMLVALVIWHLVRAAQYILPKQFISLKYPIFISWAGALFYTWLSGMNPPAIRAMIAMSCWLLVYSRQIYLSSWQIYLWVVTLLLLFDPLMALSDSFWLSCYAVASLIFLFQWLPLPKVVKRKKRGYFARLLHLQFGLLILLLPVQFWIFQGMSYGSLIANLVAIPIVSLITFPAILIALILHIFNLSLLESYFWFIANESLEWVLYFIQVVDGSWYYFSKHMYLLSLIGWLGLIIWRTEFWRSFYITIMSGLLLIFLPFWQKEQGVWQLHVLDVGHGLVIVMQQEQDVVLYDTGQLWESGSMAEKVILPFLRWNDFRLIGIIVSHDDSDHRGGLEILQRYYPQSWLLMSSATSPENHCIKGKSWKWISLNFEVLWPLSAVEQARNADSCVVRVFDGKHSVLLTGDLEKAQEYRLVEQYKYGLSSTILQIPHHGSNTSSSYAFLNHVMPEIAVNSIPRYNPWHLPSDKVIARYSDKQIPVFSTASAGQISILFTHENWHVNTYRQQIKPRWYHDWFGALTN</sequence>
<evidence type="ECO:0000256" key="2">
    <source>
        <dbReference type="ARBA" id="ARBA00022475"/>
    </source>
</evidence>
<feature type="transmembrane region" description="Helical" evidence="6">
    <location>
        <begin position="274"/>
        <end position="293"/>
    </location>
</feature>
<evidence type="ECO:0000259" key="7">
    <source>
        <dbReference type="Pfam" id="PF00753"/>
    </source>
</evidence>
<dbReference type="Gene3D" id="3.60.15.10">
    <property type="entry name" value="Ribonuclease Z/Hydroxyacylglutathione hydrolase-like"/>
    <property type="match status" value="1"/>
</dbReference>
<protein>
    <submittedName>
        <fullName evidence="10">DNA internalization-related competence protein ComEC/Rec2</fullName>
    </submittedName>
</protein>
<feature type="transmembrane region" description="Helical" evidence="6">
    <location>
        <begin position="323"/>
        <end position="340"/>
    </location>
</feature>
<dbReference type="FunCoup" id="A0A6G9IC62">
    <property type="interactions" value="195"/>
</dbReference>
<feature type="domain" description="DUF4131" evidence="9">
    <location>
        <begin position="28"/>
        <end position="187"/>
    </location>
</feature>
<evidence type="ECO:0000313" key="10">
    <source>
        <dbReference type="EMBL" id="QIQ21821.1"/>
    </source>
</evidence>
<gene>
    <name evidence="10" type="ORF">IPMB12_09095</name>
</gene>
<comment type="subcellular location">
    <subcellularLocation>
        <location evidence="1">Cell membrane</location>
        <topology evidence="1">Multi-pass membrane protein</topology>
    </subcellularLocation>
</comment>
<dbReference type="CDD" id="cd07731">
    <property type="entry name" value="ComA-like_MBL-fold"/>
    <property type="match status" value="1"/>
</dbReference>
<dbReference type="SUPFAM" id="SSF56281">
    <property type="entry name" value="Metallo-hydrolase/oxidoreductase"/>
    <property type="match status" value="1"/>
</dbReference>
<feature type="transmembrane region" description="Helical" evidence="6">
    <location>
        <begin position="377"/>
        <end position="399"/>
    </location>
</feature>
<reference evidence="10 11" key="1">
    <citation type="submission" date="2020-03" db="EMBL/GenBank/DDBJ databases">
        <title>Complete genome sequence of Orbus sp. IPMB12 (BCRC 80908).</title>
        <authorList>
            <person name="Lo W.-S."/>
            <person name="Chang T.-H."/>
            <person name="Kuo C.-H."/>
        </authorList>
    </citation>
    <scope>NUCLEOTIDE SEQUENCE [LARGE SCALE GENOMIC DNA]</scope>
    <source>
        <strain evidence="10 11">IPMB12</strain>
    </source>
</reference>
<keyword evidence="4 6" id="KW-1133">Transmembrane helix</keyword>
<dbReference type="Proteomes" id="UP000501168">
    <property type="component" value="Chromosome"/>
</dbReference>
<dbReference type="Pfam" id="PF03772">
    <property type="entry name" value="Competence"/>
    <property type="match status" value="1"/>
</dbReference>
<keyword evidence="3 6" id="KW-0812">Transmembrane</keyword>
<dbReference type="NCBIfam" id="TIGR00361">
    <property type="entry name" value="ComEC_Rec2"/>
    <property type="match status" value="1"/>
</dbReference>
<dbReference type="Pfam" id="PF00753">
    <property type="entry name" value="Lactamase_B"/>
    <property type="match status" value="1"/>
</dbReference>
<dbReference type="KEGG" id="orb:IPMB12_09095"/>
<dbReference type="InterPro" id="IPR035681">
    <property type="entry name" value="ComA-like_MBL"/>
</dbReference>
<evidence type="ECO:0000256" key="5">
    <source>
        <dbReference type="ARBA" id="ARBA00023136"/>
    </source>
</evidence>
<evidence type="ECO:0000256" key="3">
    <source>
        <dbReference type="ARBA" id="ARBA00022692"/>
    </source>
</evidence>
<dbReference type="InterPro" id="IPR001279">
    <property type="entry name" value="Metallo-B-lactamas"/>
</dbReference>
<feature type="transmembrane region" description="Helical" evidence="6">
    <location>
        <begin position="29"/>
        <end position="46"/>
    </location>
</feature>
<dbReference type="RefSeq" id="WP_166917007.1">
    <property type="nucleotide sequence ID" value="NZ_CP050253.1"/>
</dbReference>
<dbReference type="InterPro" id="IPR004797">
    <property type="entry name" value="Competence_ComEC/Rec2"/>
</dbReference>
<name>A0A6G9IC62_9GAMM</name>
<feature type="transmembrane region" description="Helical" evidence="6">
    <location>
        <begin position="346"/>
        <end position="365"/>
    </location>
</feature>
<dbReference type="Pfam" id="PF13567">
    <property type="entry name" value="DUF4131"/>
    <property type="match status" value="1"/>
</dbReference>
<evidence type="ECO:0000256" key="6">
    <source>
        <dbReference type="SAM" id="Phobius"/>
    </source>
</evidence>
<feature type="domain" description="ComEC/Rec2-related protein" evidence="8">
    <location>
        <begin position="219"/>
        <end position="485"/>
    </location>
</feature>
<feature type="transmembrane region" description="Helical" evidence="6">
    <location>
        <begin position="493"/>
        <end position="510"/>
    </location>
</feature>
<feature type="transmembrane region" description="Helical" evidence="6">
    <location>
        <begin position="299"/>
        <end position="316"/>
    </location>
</feature>
<dbReference type="EMBL" id="CP050253">
    <property type="protein sequence ID" value="QIQ21821.1"/>
    <property type="molecule type" value="Genomic_DNA"/>
</dbReference>
<dbReference type="InParanoid" id="A0A6G9IC62"/>
<organism evidence="10 11">
    <name type="scientific">Zophobihabitans entericus</name>
    <dbReference type="NCBI Taxonomy" id="1635327"/>
    <lineage>
        <taxon>Bacteria</taxon>
        <taxon>Pseudomonadati</taxon>
        <taxon>Pseudomonadota</taxon>
        <taxon>Gammaproteobacteria</taxon>
        <taxon>Orbales</taxon>
        <taxon>Orbaceae</taxon>
        <taxon>Zophobihabitans</taxon>
    </lineage>
</organism>
<dbReference type="InterPro" id="IPR004477">
    <property type="entry name" value="ComEC_N"/>
</dbReference>
<feature type="transmembrane region" description="Helical" evidence="6">
    <location>
        <begin position="465"/>
        <end position="486"/>
    </location>
</feature>
<dbReference type="PANTHER" id="PTHR30619">
    <property type="entry name" value="DNA INTERNALIZATION/COMPETENCE PROTEIN COMEC/REC2"/>
    <property type="match status" value="1"/>
</dbReference>
<feature type="transmembrane region" description="Helical" evidence="6">
    <location>
        <begin position="53"/>
        <end position="72"/>
    </location>
</feature>
<feature type="domain" description="Metallo-beta-lactamase" evidence="7">
    <location>
        <begin position="523"/>
        <end position="693"/>
    </location>
</feature>
<evidence type="ECO:0000256" key="4">
    <source>
        <dbReference type="ARBA" id="ARBA00022989"/>
    </source>
</evidence>
<dbReference type="NCBIfam" id="TIGR00360">
    <property type="entry name" value="ComEC_N-term"/>
    <property type="match status" value="1"/>
</dbReference>
<dbReference type="GO" id="GO:0030420">
    <property type="term" value="P:establishment of competence for transformation"/>
    <property type="evidence" value="ECO:0007669"/>
    <property type="project" value="InterPro"/>
</dbReference>
<keyword evidence="2" id="KW-1003">Cell membrane</keyword>